<evidence type="ECO:0000313" key="3">
    <source>
        <dbReference type="EMBL" id="CDW83556.1"/>
    </source>
</evidence>
<dbReference type="EMBL" id="CCKQ01011956">
    <property type="protein sequence ID" value="CDW83556.1"/>
    <property type="molecule type" value="Genomic_DNA"/>
</dbReference>
<dbReference type="AlphaFoldDB" id="A0A078ANP5"/>
<dbReference type="OrthoDB" id="10571649at2759"/>
<keyword evidence="4" id="KW-1185">Reference proteome</keyword>
<evidence type="ECO:0000256" key="2">
    <source>
        <dbReference type="SAM" id="MobiDB-lite"/>
    </source>
</evidence>
<dbReference type="InParanoid" id="A0A078ANP5"/>
<organism evidence="3 4">
    <name type="scientific">Stylonychia lemnae</name>
    <name type="common">Ciliate</name>
    <dbReference type="NCBI Taxonomy" id="5949"/>
    <lineage>
        <taxon>Eukaryota</taxon>
        <taxon>Sar</taxon>
        <taxon>Alveolata</taxon>
        <taxon>Ciliophora</taxon>
        <taxon>Intramacronucleata</taxon>
        <taxon>Spirotrichea</taxon>
        <taxon>Stichotrichia</taxon>
        <taxon>Sporadotrichida</taxon>
        <taxon>Oxytrichidae</taxon>
        <taxon>Stylonychinae</taxon>
        <taxon>Stylonychia</taxon>
    </lineage>
</organism>
<feature type="coiled-coil region" evidence="1">
    <location>
        <begin position="226"/>
        <end position="260"/>
    </location>
</feature>
<protein>
    <submittedName>
        <fullName evidence="3">Uncharacterized protein</fullName>
    </submittedName>
</protein>
<feature type="region of interest" description="Disordered" evidence="2">
    <location>
        <begin position="1"/>
        <end position="39"/>
    </location>
</feature>
<sequence length="434" mass="51982">MAPSKGIKPGLNKRSTSGPTKERRNTRLKEQQMREEEARRALHEKKRVYFDRNQVNIHSVMYDDNAEEFKDMKEVVETDVKSPNLKRRATIQNFAQMFEVGNRKLEHDDFEQRQLTLQQVEEKKKKNLEWRAQYHELEETVEKQKARKREKSESRKIQGDLIRVVHTEENESQIQPRLKESFWEKIGFKNKAKEDQNLTEARDKIDKVYKKLRDTARFNYQIKKDLDDRRQQVKAQAKLKKQLQDELTKQEQLLVNANDAIELALKDQDQQNLSNKMLVSLKEKILKESQTSQISTHNRLQQQHESAQASLEDQEGKYWRIKHSFDRERERNINYLHSKDESMLLQEEENQIDQQLAMSKPLVTEIMEYFNAKESESQEDEKIEEWVEALQMAIEECLNAEQKFQKAAYYDAQKFLPFERTQRSAYTEKHRFNQ</sequence>
<name>A0A078ANP5_STYLE</name>
<keyword evidence="1" id="KW-0175">Coiled coil</keyword>
<proteinExistence type="predicted"/>
<feature type="coiled-coil region" evidence="1">
    <location>
        <begin position="120"/>
        <end position="154"/>
    </location>
</feature>
<accession>A0A078ANP5</accession>
<gene>
    <name evidence="3" type="primary">Contig2319.g2499</name>
    <name evidence="3" type="ORF">STYLEM_12604</name>
</gene>
<evidence type="ECO:0000256" key="1">
    <source>
        <dbReference type="SAM" id="Coils"/>
    </source>
</evidence>
<evidence type="ECO:0000313" key="4">
    <source>
        <dbReference type="Proteomes" id="UP000039865"/>
    </source>
</evidence>
<reference evidence="3 4" key="1">
    <citation type="submission" date="2014-06" db="EMBL/GenBank/DDBJ databases">
        <authorList>
            <person name="Swart Estienne"/>
        </authorList>
    </citation>
    <scope>NUCLEOTIDE SEQUENCE [LARGE SCALE GENOMIC DNA]</scope>
    <source>
        <strain evidence="3 4">130c</strain>
    </source>
</reference>
<dbReference type="Proteomes" id="UP000039865">
    <property type="component" value="Unassembled WGS sequence"/>
</dbReference>
<feature type="compositionally biased region" description="Basic and acidic residues" evidence="2">
    <location>
        <begin position="20"/>
        <end position="39"/>
    </location>
</feature>